<name>A0A1G7FGP3_9BACT</name>
<evidence type="ECO:0000313" key="2">
    <source>
        <dbReference type="Proteomes" id="UP000182427"/>
    </source>
</evidence>
<protein>
    <submittedName>
        <fullName evidence="1">Uncharacterized protein</fullName>
    </submittedName>
</protein>
<accession>A0A1G7FGP3</accession>
<dbReference type="Proteomes" id="UP000182427">
    <property type="component" value="Chromosome I"/>
</dbReference>
<proteinExistence type="predicted"/>
<sequence>MPVVSDSARQPELRLRGFTYLERNALMPELGVSIDLAGGWILDRRTLDANSLELVMESQAASLPDVYGALLSSGLELTRDSHRALAQRCLCCQYLPVRRGPAGVVVMYVEILFLEQSPQALDMVQVLPLKSAVA</sequence>
<dbReference type="AlphaFoldDB" id="A0A1G7FGP3"/>
<dbReference type="EMBL" id="LT629690">
    <property type="protein sequence ID" value="SDE75096.1"/>
    <property type="molecule type" value="Genomic_DNA"/>
</dbReference>
<gene>
    <name evidence="1" type="ORF">SAMN05444167_0332</name>
</gene>
<evidence type="ECO:0000313" key="1">
    <source>
        <dbReference type="EMBL" id="SDE75096.1"/>
    </source>
</evidence>
<dbReference type="RefSeq" id="WP_083343612.1">
    <property type="nucleotide sequence ID" value="NZ_LT629690.1"/>
</dbReference>
<keyword evidence="2" id="KW-1185">Reference proteome</keyword>
<organism evidence="1 2">
    <name type="scientific">Terriglobus roseus</name>
    <dbReference type="NCBI Taxonomy" id="392734"/>
    <lineage>
        <taxon>Bacteria</taxon>
        <taxon>Pseudomonadati</taxon>
        <taxon>Acidobacteriota</taxon>
        <taxon>Terriglobia</taxon>
        <taxon>Terriglobales</taxon>
        <taxon>Acidobacteriaceae</taxon>
        <taxon>Terriglobus</taxon>
    </lineage>
</organism>
<reference evidence="1 2" key="1">
    <citation type="submission" date="2016-10" db="EMBL/GenBank/DDBJ databases">
        <authorList>
            <person name="de Groot N.N."/>
        </authorList>
    </citation>
    <scope>NUCLEOTIDE SEQUENCE [LARGE SCALE GENOMIC DNA]</scope>
    <source>
        <strain evidence="1 2">GAS232</strain>
    </source>
</reference>
<dbReference type="OrthoDB" id="122568at2"/>